<reference evidence="2" key="1">
    <citation type="journal article" date="2020" name="Stud. Mycol.">
        <title>101 Dothideomycetes genomes: a test case for predicting lifestyles and emergence of pathogens.</title>
        <authorList>
            <person name="Haridas S."/>
            <person name="Albert R."/>
            <person name="Binder M."/>
            <person name="Bloem J."/>
            <person name="Labutti K."/>
            <person name="Salamov A."/>
            <person name="Andreopoulos B."/>
            <person name="Baker S."/>
            <person name="Barry K."/>
            <person name="Bills G."/>
            <person name="Bluhm B."/>
            <person name="Cannon C."/>
            <person name="Castanera R."/>
            <person name="Culley D."/>
            <person name="Daum C."/>
            <person name="Ezra D."/>
            <person name="Gonzalez J."/>
            <person name="Henrissat B."/>
            <person name="Kuo A."/>
            <person name="Liang C."/>
            <person name="Lipzen A."/>
            <person name="Lutzoni F."/>
            <person name="Magnuson J."/>
            <person name="Mondo S."/>
            <person name="Nolan M."/>
            <person name="Ohm R."/>
            <person name="Pangilinan J."/>
            <person name="Park H.-J."/>
            <person name="Ramirez L."/>
            <person name="Alfaro M."/>
            <person name="Sun H."/>
            <person name="Tritt A."/>
            <person name="Yoshinaga Y."/>
            <person name="Zwiers L.-H."/>
            <person name="Turgeon B."/>
            <person name="Goodwin S."/>
            <person name="Spatafora J."/>
            <person name="Crous P."/>
            <person name="Grigoriev I."/>
        </authorList>
    </citation>
    <scope>NUCLEOTIDE SEQUENCE</scope>
    <source>
        <strain evidence="2">CBS 101060</strain>
    </source>
</reference>
<dbReference type="Proteomes" id="UP000799429">
    <property type="component" value="Unassembled WGS sequence"/>
</dbReference>
<evidence type="ECO:0000313" key="3">
    <source>
        <dbReference type="Proteomes" id="UP000799429"/>
    </source>
</evidence>
<protein>
    <submittedName>
        <fullName evidence="2">Uncharacterized protein</fullName>
    </submittedName>
</protein>
<dbReference type="OrthoDB" id="5423490at2759"/>
<gene>
    <name evidence="2" type="ORF">M501DRAFT_1002043</name>
</gene>
<comment type="caution">
    <text evidence="2">The sequence shown here is derived from an EMBL/GenBank/DDBJ whole genome shotgun (WGS) entry which is preliminary data.</text>
</comment>
<dbReference type="AlphaFoldDB" id="A0A9P4SEA0"/>
<name>A0A9P4SEA0_9PEZI</name>
<sequence length="319" mass="34493">MNIPAQVDIIPTPQLDLLKTNQEAQLDLLKARDVALSKRFEIGFDALGVVTALDAIHESITLAAFIARAHPLFPQTSTYDNANNAQWEFLRGILWNDDPRCLLFDDDDDDNHNFGLGVEFLAEFQFGNPGTLTQRSHYGDLQFLHAMASAEGESPHATKAKIMHWVEVMYKLAAGAQSINPSDKLSAHFPSFFNATTKPSGDATLATLLVGTTPSFTAIDVRKRALGTCLHLIQDSYAVGHTARVVLNPGDMVPRNSSEGTCPVLSSPIPPTPTKLTDKTTSSSPPRVLAASVPSAPSTPTITKTMTATRTTTRSTAPR</sequence>
<accession>A0A9P4SEA0</accession>
<keyword evidence="3" id="KW-1185">Reference proteome</keyword>
<feature type="region of interest" description="Disordered" evidence="1">
    <location>
        <begin position="251"/>
        <end position="319"/>
    </location>
</feature>
<feature type="compositionally biased region" description="Low complexity" evidence="1">
    <location>
        <begin position="296"/>
        <end position="319"/>
    </location>
</feature>
<dbReference type="EMBL" id="MU006092">
    <property type="protein sequence ID" value="KAF2840962.1"/>
    <property type="molecule type" value="Genomic_DNA"/>
</dbReference>
<evidence type="ECO:0000313" key="2">
    <source>
        <dbReference type="EMBL" id="KAF2840962.1"/>
    </source>
</evidence>
<proteinExistence type="predicted"/>
<organism evidence="2 3">
    <name type="scientific">Patellaria atrata CBS 101060</name>
    <dbReference type="NCBI Taxonomy" id="1346257"/>
    <lineage>
        <taxon>Eukaryota</taxon>
        <taxon>Fungi</taxon>
        <taxon>Dikarya</taxon>
        <taxon>Ascomycota</taxon>
        <taxon>Pezizomycotina</taxon>
        <taxon>Dothideomycetes</taxon>
        <taxon>Dothideomycetes incertae sedis</taxon>
        <taxon>Patellariales</taxon>
        <taxon>Patellariaceae</taxon>
        <taxon>Patellaria</taxon>
    </lineage>
</organism>
<evidence type="ECO:0000256" key="1">
    <source>
        <dbReference type="SAM" id="MobiDB-lite"/>
    </source>
</evidence>